<gene>
    <name evidence="3" type="primary">glk</name>
    <name evidence="5" type="ORF">DespoDRAFT_00184</name>
</gene>
<dbReference type="NCBIfam" id="TIGR00749">
    <property type="entry name" value="glk"/>
    <property type="match status" value="1"/>
</dbReference>
<organism evidence="5 6">
    <name type="scientific">Desulfobacter postgatei 2ac9</name>
    <dbReference type="NCBI Taxonomy" id="879212"/>
    <lineage>
        <taxon>Bacteria</taxon>
        <taxon>Pseudomonadati</taxon>
        <taxon>Thermodesulfobacteriota</taxon>
        <taxon>Desulfobacteria</taxon>
        <taxon>Desulfobacterales</taxon>
        <taxon>Desulfobacteraceae</taxon>
        <taxon>Desulfobacter</taxon>
    </lineage>
</organism>
<dbReference type="SUPFAM" id="SSF53067">
    <property type="entry name" value="Actin-like ATPase domain"/>
    <property type="match status" value="1"/>
</dbReference>
<dbReference type="GO" id="GO:0004340">
    <property type="term" value="F:glucokinase activity"/>
    <property type="evidence" value="ECO:0007669"/>
    <property type="project" value="UniProtKB-UniRule"/>
</dbReference>
<dbReference type="EC" id="2.7.1.2" evidence="3"/>
<dbReference type="PANTHER" id="PTHR47363:SF1">
    <property type="entry name" value="GLUCOKINASE"/>
    <property type="match status" value="1"/>
</dbReference>
<sequence>MILAGDVGGTKTVLAIYAGKTQVPANPVYETRFKNADYACFETILKEFLDHTGATPQAACFGVAGTVKNRRCRITNLPWEISADEIKKSCGIPEVSLINDLKAIAVAVPHLDKGALFTLNPGKSDPLGNMAIVAPGTGLGIAFLVWTGARYRAFASEGGHTAFSPRDSREVNLLAFLTRRYGHVSFERVCSGSQLPNIYEYFLEKKIFPEPAWLKEKLAAAADRTPVIVETALKKEADICVATLDMFVHALGTITGNMAVTLLPTGGIYLGGGMPLRILKRLTQPDFLGRIADKGRFVSLCADMPVHVILDPKAALHGAAWYGFENLKFGPPAPNQ</sequence>
<evidence type="ECO:0000256" key="3">
    <source>
        <dbReference type="HAMAP-Rule" id="MF_00524"/>
    </source>
</evidence>
<keyword evidence="3" id="KW-0324">Glycolysis</keyword>
<reference evidence="5 6" key="2">
    <citation type="submission" date="2012-02" db="EMBL/GenBank/DDBJ databases">
        <title>Improved High-Quality Draft sequence of Desulfobacter postgatei 2ac9.</title>
        <authorList>
            <consortium name="US DOE Joint Genome Institute"/>
            <person name="Lucas S."/>
            <person name="Han J."/>
            <person name="Lapidus A."/>
            <person name="Cheng J.-F."/>
            <person name="Goodwin L."/>
            <person name="Pitluck S."/>
            <person name="Peters L."/>
            <person name="Ovchinnikova G."/>
            <person name="Held B."/>
            <person name="Detter J.C."/>
            <person name="Han C."/>
            <person name="Tapia R."/>
            <person name="Land M."/>
            <person name="Hauser L."/>
            <person name="Kyrpides N."/>
            <person name="Ivanova N."/>
            <person name="Pagani I."/>
            <person name="Orellana R."/>
            <person name="Lovley D."/>
            <person name="Woyke T."/>
        </authorList>
    </citation>
    <scope>NUCLEOTIDE SEQUENCE [LARGE SCALE GENOMIC DNA]</scope>
    <source>
        <strain evidence="5 6">2ac9</strain>
    </source>
</reference>
<name>I5AYB5_9BACT</name>
<dbReference type="GO" id="GO:0005737">
    <property type="term" value="C:cytoplasm"/>
    <property type="evidence" value="ECO:0007669"/>
    <property type="project" value="UniProtKB-SubCell"/>
</dbReference>
<dbReference type="InterPro" id="IPR003836">
    <property type="entry name" value="Glucokinase"/>
</dbReference>
<dbReference type="Proteomes" id="UP000005778">
    <property type="component" value="Chromosome"/>
</dbReference>
<dbReference type="RefSeq" id="WP_004070618.1">
    <property type="nucleotide sequence ID" value="NZ_CM001488.1"/>
</dbReference>
<dbReference type="InterPro" id="IPR043129">
    <property type="entry name" value="ATPase_NBD"/>
</dbReference>
<dbReference type="AlphaFoldDB" id="I5AYB5"/>
<keyword evidence="1 3" id="KW-0808">Transferase</keyword>
<dbReference type="CDD" id="cd24008">
    <property type="entry name" value="ASKHA_NBD_GLK"/>
    <property type="match status" value="1"/>
</dbReference>
<protein>
    <recommendedName>
        <fullName evidence="3">Glucokinase</fullName>
        <ecNumber evidence="3">2.7.1.2</ecNumber>
    </recommendedName>
    <alternativeName>
        <fullName evidence="3">Glucose kinase</fullName>
    </alternativeName>
</protein>
<evidence type="ECO:0000313" key="6">
    <source>
        <dbReference type="Proteomes" id="UP000005778"/>
    </source>
</evidence>
<keyword evidence="3" id="KW-0963">Cytoplasm</keyword>
<keyword evidence="6" id="KW-1185">Reference proteome</keyword>
<dbReference type="eggNOG" id="COG0837">
    <property type="taxonomic scope" value="Bacteria"/>
</dbReference>
<dbReference type="GO" id="GO:0006096">
    <property type="term" value="P:glycolytic process"/>
    <property type="evidence" value="ECO:0007669"/>
    <property type="project" value="UniProtKB-UniRule"/>
</dbReference>
<dbReference type="GO" id="GO:0005524">
    <property type="term" value="F:ATP binding"/>
    <property type="evidence" value="ECO:0007669"/>
    <property type="project" value="UniProtKB-UniRule"/>
</dbReference>
<evidence type="ECO:0000256" key="2">
    <source>
        <dbReference type="ARBA" id="ARBA00022777"/>
    </source>
</evidence>
<reference evidence="5 6" key="1">
    <citation type="submission" date="2011-09" db="EMBL/GenBank/DDBJ databases">
        <authorList>
            <consortium name="US DOE Joint Genome Institute (JGI-PGF)"/>
            <person name="Lucas S."/>
            <person name="Han J."/>
            <person name="Lapidus A."/>
            <person name="Cheng J.-F."/>
            <person name="Goodwin L."/>
            <person name="Pitluck S."/>
            <person name="Peters L."/>
            <person name="Land M.L."/>
            <person name="Hauser L."/>
            <person name="Orellana R."/>
            <person name="Lovley D."/>
            <person name="Woyke T.J."/>
        </authorList>
    </citation>
    <scope>NUCLEOTIDE SEQUENCE [LARGE SCALE GENOMIC DNA]</scope>
    <source>
        <strain evidence="5 6">2ac9</strain>
    </source>
</reference>
<dbReference type="EMBL" id="CM001488">
    <property type="protein sequence ID" value="EIM62228.1"/>
    <property type="molecule type" value="Genomic_DNA"/>
</dbReference>
<dbReference type="GO" id="GO:0005536">
    <property type="term" value="F:D-glucose binding"/>
    <property type="evidence" value="ECO:0007669"/>
    <property type="project" value="InterPro"/>
</dbReference>
<proteinExistence type="inferred from homology"/>
<comment type="similarity">
    <text evidence="3 4">Belongs to the bacterial glucokinase family.</text>
</comment>
<keyword evidence="3" id="KW-0067">ATP-binding</keyword>
<dbReference type="HAMAP" id="MF_00524">
    <property type="entry name" value="Glucokinase"/>
    <property type="match status" value="1"/>
</dbReference>
<dbReference type="PANTHER" id="PTHR47363">
    <property type="entry name" value="GLUCOKINASE"/>
    <property type="match status" value="1"/>
</dbReference>
<dbReference type="Gene3D" id="3.40.367.20">
    <property type="match status" value="1"/>
</dbReference>
<dbReference type="Pfam" id="PF02685">
    <property type="entry name" value="Glucokinase"/>
    <property type="match status" value="1"/>
</dbReference>
<feature type="binding site" evidence="3">
    <location>
        <begin position="5"/>
        <end position="10"/>
    </location>
    <ligand>
        <name>ATP</name>
        <dbReference type="ChEBI" id="CHEBI:30616"/>
    </ligand>
</feature>
<dbReference type="Gene3D" id="3.30.420.40">
    <property type="match status" value="1"/>
</dbReference>
<accession>I5AYB5</accession>
<evidence type="ECO:0000256" key="4">
    <source>
        <dbReference type="RuleBase" id="RU004046"/>
    </source>
</evidence>
<dbReference type="HOGENOM" id="CLU_042582_0_0_7"/>
<evidence type="ECO:0000313" key="5">
    <source>
        <dbReference type="EMBL" id="EIM62228.1"/>
    </source>
</evidence>
<comment type="subcellular location">
    <subcellularLocation>
        <location evidence="3">Cytoplasm</location>
    </subcellularLocation>
</comment>
<dbReference type="STRING" id="879212.DespoDRAFT_00184"/>
<evidence type="ECO:0000256" key="1">
    <source>
        <dbReference type="ARBA" id="ARBA00022679"/>
    </source>
</evidence>
<comment type="catalytic activity">
    <reaction evidence="3">
        <text>D-glucose + ATP = D-glucose 6-phosphate + ADP + H(+)</text>
        <dbReference type="Rhea" id="RHEA:17825"/>
        <dbReference type="ChEBI" id="CHEBI:4167"/>
        <dbReference type="ChEBI" id="CHEBI:15378"/>
        <dbReference type="ChEBI" id="CHEBI:30616"/>
        <dbReference type="ChEBI" id="CHEBI:61548"/>
        <dbReference type="ChEBI" id="CHEBI:456216"/>
        <dbReference type="EC" id="2.7.1.2"/>
    </reaction>
</comment>
<keyword evidence="2 3" id="KW-0418">Kinase</keyword>
<dbReference type="OrthoDB" id="257751at2"/>
<keyword evidence="3" id="KW-0547">Nucleotide-binding</keyword>